<dbReference type="GO" id="GO:0070651">
    <property type="term" value="P:nonfunctional rRNA decay"/>
    <property type="evidence" value="ECO:0007669"/>
    <property type="project" value="TreeGrafter"/>
</dbReference>
<comment type="cofactor">
    <cofactor evidence="1">
        <name>a divalent metal cation</name>
        <dbReference type="ChEBI" id="CHEBI:60240"/>
    </cofactor>
</comment>
<reference evidence="7" key="1">
    <citation type="submission" date="2022-07" db="EMBL/GenBank/DDBJ databases">
        <title>Draft genome sequence of Zalerion maritima ATCC 34329, a (micro)plastics degrading marine fungus.</title>
        <authorList>
            <person name="Paco A."/>
            <person name="Goncalves M.F.M."/>
            <person name="Rocha-Santos T.A.P."/>
            <person name="Alves A."/>
        </authorList>
    </citation>
    <scope>NUCLEOTIDE SEQUENCE</scope>
    <source>
        <strain evidence="7">ATCC 34329</strain>
    </source>
</reference>
<dbReference type="GO" id="GO:0070966">
    <property type="term" value="P:nuclear-transcribed mRNA catabolic process, no-go decay"/>
    <property type="evidence" value="ECO:0007669"/>
    <property type="project" value="InterPro"/>
</dbReference>
<dbReference type="FunFam" id="3.30.1330.30:FF:000008">
    <property type="entry name" value="Protein pelota homolog"/>
    <property type="match status" value="1"/>
</dbReference>
<evidence type="ECO:0000256" key="2">
    <source>
        <dbReference type="ARBA" id="ARBA00004496"/>
    </source>
</evidence>
<evidence type="ECO:0000313" key="8">
    <source>
        <dbReference type="Proteomes" id="UP001201980"/>
    </source>
</evidence>
<proteinExistence type="inferred from homology"/>
<gene>
    <name evidence="7" type="ORF">MKZ38_006749</name>
</gene>
<comment type="similarity">
    <text evidence="3">Belongs to the eukaryotic release factor 1 family. Pelota subfamily.</text>
</comment>
<accession>A0AAD5RNB6</accession>
<dbReference type="Gene3D" id="3.30.1330.30">
    <property type="match status" value="1"/>
</dbReference>
<dbReference type="SMART" id="SM01194">
    <property type="entry name" value="eRF1_1"/>
    <property type="match status" value="1"/>
</dbReference>
<comment type="subcellular location">
    <subcellularLocation>
        <location evidence="2">Cytoplasm</location>
    </subcellularLocation>
</comment>
<dbReference type="GO" id="GO:0005737">
    <property type="term" value="C:cytoplasm"/>
    <property type="evidence" value="ECO:0007669"/>
    <property type="project" value="UniProtKB-SubCell"/>
</dbReference>
<dbReference type="Proteomes" id="UP001201980">
    <property type="component" value="Unassembled WGS sequence"/>
</dbReference>
<evidence type="ECO:0000256" key="1">
    <source>
        <dbReference type="ARBA" id="ARBA00001968"/>
    </source>
</evidence>
<evidence type="ECO:0000256" key="3">
    <source>
        <dbReference type="ARBA" id="ARBA00009504"/>
    </source>
</evidence>
<dbReference type="SUPFAM" id="SSF53137">
    <property type="entry name" value="Translational machinery components"/>
    <property type="match status" value="1"/>
</dbReference>
<dbReference type="InterPro" id="IPR038069">
    <property type="entry name" value="Pelota/DOM34_N"/>
</dbReference>
<evidence type="ECO:0000256" key="4">
    <source>
        <dbReference type="ARBA" id="ARBA00022490"/>
    </source>
</evidence>
<dbReference type="Gene3D" id="3.30.420.60">
    <property type="entry name" value="eRF1 domain 2"/>
    <property type="match status" value="1"/>
</dbReference>
<dbReference type="PANTHER" id="PTHR10853:SF0">
    <property type="entry name" value="PROTEIN PELOTA HOMOLOG"/>
    <property type="match status" value="1"/>
</dbReference>
<evidence type="ECO:0000313" key="7">
    <source>
        <dbReference type="EMBL" id="KAJ2895249.1"/>
    </source>
</evidence>
<dbReference type="Gene3D" id="2.30.30.870">
    <property type="entry name" value="Pelota, domain A"/>
    <property type="match status" value="1"/>
</dbReference>
<dbReference type="SUPFAM" id="SSF55315">
    <property type="entry name" value="L30e-like"/>
    <property type="match status" value="1"/>
</dbReference>
<dbReference type="InterPro" id="IPR005142">
    <property type="entry name" value="eRF1_3"/>
</dbReference>
<dbReference type="Pfam" id="PF26356">
    <property type="entry name" value="Pelota_N"/>
    <property type="match status" value="1"/>
</dbReference>
<dbReference type="GO" id="GO:0032790">
    <property type="term" value="P:ribosome disassembly"/>
    <property type="evidence" value="ECO:0007669"/>
    <property type="project" value="TreeGrafter"/>
</dbReference>
<dbReference type="GO" id="GO:0071025">
    <property type="term" value="P:RNA surveillance"/>
    <property type="evidence" value="ECO:0007669"/>
    <property type="project" value="InterPro"/>
</dbReference>
<dbReference type="InterPro" id="IPR005140">
    <property type="entry name" value="eRF1_Pelota-like_N"/>
</dbReference>
<dbReference type="InterPro" id="IPR004405">
    <property type="entry name" value="TF_pelota"/>
</dbReference>
<dbReference type="PANTHER" id="PTHR10853">
    <property type="entry name" value="PELOTA"/>
    <property type="match status" value="1"/>
</dbReference>
<feature type="domain" description="eRF1/Pelota-like N-terminal" evidence="6">
    <location>
        <begin position="15"/>
        <end position="163"/>
    </location>
</feature>
<dbReference type="EMBL" id="JAKWBI020000416">
    <property type="protein sequence ID" value="KAJ2895249.1"/>
    <property type="molecule type" value="Genomic_DNA"/>
</dbReference>
<dbReference type="InterPro" id="IPR042226">
    <property type="entry name" value="eFR1_2_sf"/>
</dbReference>
<keyword evidence="5" id="KW-0479">Metal-binding</keyword>
<evidence type="ECO:0000256" key="5">
    <source>
        <dbReference type="ARBA" id="ARBA00022723"/>
    </source>
</evidence>
<protein>
    <recommendedName>
        <fullName evidence="6">eRF1/Pelota-like N-terminal domain-containing protein</fullName>
    </recommendedName>
</protein>
<comment type="caution">
    <text evidence="7">The sequence shown here is derived from an EMBL/GenBank/DDBJ whole genome shotgun (WGS) entry which is preliminary data.</text>
</comment>
<dbReference type="InterPro" id="IPR058547">
    <property type="entry name" value="Pelota_N"/>
</dbReference>
<keyword evidence="8" id="KW-1185">Reference proteome</keyword>
<keyword evidence="4" id="KW-0963">Cytoplasm</keyword>
<evidence type="ECO:0000259" key="6">
    <source>
        <dbReference type="SMART" id="SM01194"/>
    </source>
</evidence>
<sequence length="447" mass="48738">MTIREPSLISNLRKMRVLNRNLPEILSAQPGSAFYVDLIPTDDDDLWNLYNLLHPGDLITALTTRKVKLETDGGGEPGDASKKANDSRREIVKLTISLRKPFFDPTANELRLTGITASDTEVVGSGVGHSLTISNGTQLRIEKPEEDGGWSSVDLTYLKEILTGEKQDAIPAIIMQQGRAALMNIRQNRNVIVARIESPNVRTKGTALSKGRDKATDAHHEKIIAAIRLHILDAMSPPAAGARTASSSRKPPDVPRLLLVSPGFWADEFRKYALHLAISTEDKKLRALVDNAAVVSSGVGLAHGISAIMSDPKVQGMMKNMRFGVDNNAVDRFTRAIKKDETRAWYGPGPVEKAVAQGAVGPGEGELLILDKLFRSTDLETRKKWVAMVDRVKADGGKVNIISDSNPSGEQLKNFGGVAAILTFPMEDLDDDAPVYLTDSEEEDYVV</sequence>
<name>A0AAD5RNB6_9PEZI</name>
<dbReference type="GO" id="GO:0046872">
    <property type="term" value="F:metal ion binding"/>
    <property type="evidence" value="ECO:0007669"/>
    <property type="project" value="UniProtKB-KW"/>
</dbReference>
<dbReference type="SUPFAM" id="SSF159065">
    <property type="entry name" value="Dom34/Pelota N-terminal domain-like"/>
    <property type="match status" value="1"/>
</dbReference>
<dbReference type="InterPro" id="IPR029064">
    <property type="entry name" value="Ribosomal_eL30-like_sf"/>
</dbReference>
<organism evidence="7 8">
    <name type="scientific">Zalerion maritima</name>
    <dbReference type="NCBI Taxonomy" id="339359"/>
    <lineage>
        <taxon>Eukaryota</taxon>
        <taxon>Fungi</taxon>
        <taxon>Dikarya</taxon>
        <taxon>Ascomycota</taxon>
        <taxon>Pezizomycotina</taxon>
        <taxon>Sordariomycetes</taxon>
        <taxon>Lulworthiomycetidae</taxon>
        <taxon>Lulworthiales</taxon>
        <taxon>Lulworthiaceae</taxon>
        <taxon>Zalerion</taxon>
    </lineage>
</organism>
<dbReference type="GO" id="GO:0070481">
    <property type="term" value="P:nuclear-transcribed mRNA catabolic process, non-stop decay"/>
    <property type="evidence" value="ECO:0007669"/>
    <property type="project" value="InterPro"/>
</dbReference>
<dbReference type="AlphaFoldDB" id="A0AAD5RNB6"/>
<dbReference type="Pfam" id="PF03465">
    <property type="entry name" value="eRF1_3"/>
    <property type="match status" value="1"/>
</dbReference>